<organism evidence="2 3">
    <name type="scientific">Channa striata</name>
    <name type="common">Snakehead murrel</name>
    <name type="synonym">Ophicephalus striatus</name>
    <dbReference type="NCBI Taxonomy" id="64152"/>
    <lineage>
        <taxon>Eukaryota</taxon>
        <taxon>Metazoa</taxon>
        <taxon>Chordata</taxon>
        <taxon>Craniata</taxon>
        <taxon>Vertebrata</taxon>
        <taxon>Euteleostomi</taxon>
        <taxon>Actinopterygii</taxon>
        <taxon>Neopterygii</taxon>
        <taxon>Teleostei</taxon>
        <taxon>Neoteleostei</taxon>
        <taxon>Acanthomorphata</taxon>
        <taxon>Anabantaria</taxon>
        <taxon>Anabantiformes</taxon>
        <taxon>Channoidei</taxon>
        <taxon>Channidae</taxon>
        <taxon>Channa</taxon>
    </lineage>
</organism>
<gene>
    <name evidence="2" type="ORF">Q5P01_008995</name>
</gene>
<sequence>MTNQEVIMLESKPVAGGVMFGVYYLLRSPNHAQRVEERNRSVRQRHSSDHRLDVAQQTESGAERRCPRQVLKRLQQKDGGRPQRGGQERGDMENKEADQEFGSCPWQWHQYDLTDHPS</sequence>
<feature type="compositionally biased region" description="Basic and acidic residues" evidence="1">
    <location>
        <begin position="33"/>
        <end position="53"/>
    </location>
</feature>
<feature type="compositionally biased region" description="Basic and acidic residues" evidence="1">
    <location>
        <begin position="75"/>
        <end position="98"/>
    </location>
</feature>
<evidence type="ECO:0000256" key="1">
    <source>
        <dbReference type="SAM" id="MobiDB-lite"/>
    </source>
</evidence>
<evidence type="ECO:0000313" key="2">
    <source>
        <dbReference type="EMBL" id="KAK2849161.1"/>
    </source>
</evidence>
<proteinExistence type="predicted"/>
<name>A0AA88N4K8_CHASR</name>
<dbReference type="AlphaFoldDB" id="A0AA88N4K8"/>
<comment type="caution">
    <text evidence="2">The sequence shown here is derived from an EMBL/GenBank/DDBJ whole genome shotgun (WGS) entry which is preliminary data.</text>
</comment>
<accession>A0AA88N4K8</accession>
<dbReference type="Proteomes" id="UP001187415">
    <property type="component" value="Unassembled WGS sequence"/>
</dbReference>
<keyword evidence="3" id="KW-1185">Reference proteome</keyword>
<dbReference type="EMBL" id="JAUPFM010000006">
    <property type="protein sequence ID" value="KAK2849161.1"/>
    <property type="molecule type" value="Genomic_DNA"/>
</dbReference>
<evidence type="ECO:0000313" key="3">
    <source>
        <dbReference type="Proteomes" id="UP001187415"/>
    </source>
</evidence>
<reference evidence="2" key="1">
    <citation type="submission" date="2023-07" db="EMBL/GenBank/DDBJ databases">
        <title>Chromosome-level Genome Assembly of Striped Snakehead (Channa striata).</title>
        <authorList>
            <person name="Liu H."/>
        </authorList>
    </citation>
    <scope>NUCLEOTIDE SEQUENCE</scope>
    <source>
        <strain evidence="2">Gz</strain>
        <tissue evidence="2">Muscle</tissue>
    </source>
</reference>
<feature type="region of interest" description="Disordered" evidence="1">
    <location>
        <begin position="33"/>
        <end position="118"/>
    </location>
</feature>
<protein>
    <submittedName>
        <fullName evidence="2">Uncharacterized protein</fullName>
    </submittedName>
</protein>